<gene>
    <name evidence="1" type="ORF">A10D4_04992</name>
</gene>
<evidence type="ECO:0000313" key="2">
    <source>
        <dbReference type="Proteomes" id="UP000014115"/>
    </source>
</evidence>
<reference evidence="1 2" key="1">
    <citation type="journal article" date="2012" name="J. Bacteriol.">
        <title>Genome Sequence of Idiomarina xiamenensis Type Strain 10-D-4.</title>
        <authorList>
            <person name="Lai Q."/>
            <person name="Wang L."/>
            <person name="Wang W."/>
            <person name="Shao Z."/>
        </authorList>
    </citation>
    <scope>NUCLEOTIDE SEQUENCE [LARGE SCALE GENOMIC DNA]</scope>
    <source>
        <strain evidence="1 2">10-D-4</strain>
    </source>
</reference>
<proteinExistence type="predicted"/>
<dbReference type="EMBL" id="AMRG01000005">
    <property type="protein sequence ID" value="EKE84396.1"/>
    <property type="molecule type" value="Genomic_DNA"/>
</dbReference>
<dbReference type="STRING" id="740709.A10D4_04992"/>
<name>K2JLM3_9GAMM</name>
<dbReference type="RefSeq" id="WP_008488119.1">
    <property type="nucleotide sequence ID" value="NZ_AMRG01000005.1"/>
</dbReference>
<sequence>MSDLYIGFMDEEVRPILSALFAEGWNVLVIERGNVNPTGTLFERPIANYQGKVMWKGWVGMDTDGDFISLPNTVKAPDNFNPNRAQWLTVFQEVLYGNLLDVFNKLPARILETEGNRTVKRKLGLLPSLSILYMGKASGRDSGLPTKILVRSPEMGLQPGLIRTQLRGILKALKGASNATKPSQRGNSSVNIWSYGAGGAFRDIGQPLPAGGPGEVWNVLGSVMMGVERDKAAELGREKVGQRSLYTGIINYASREQYCQFYETPTFYDIAGARQLVEQTFIAQSTEQTSQLYKLIASTQTVISAQQNGVPAERSAVTISSNSFMGHNVKQAANQYGLHGDANMEDFHLLKLIHSMDAAQTHYTSVKSIENRYPTLAASKIVRIDADPFNIPNPVKAAFGPVREPNEPPVMPWVLASEQYAAILAWGLQGLELTQAPAAVYLGFDANAVGNQKVNPSAAITEHGCFIPQTSANVNLQGNHSKLYLNAFCLEVAQDMLNEFGSWIDKLGKLKAQPEKFAEVARSNPFNAPLVNDPELGEFLPLETCYSKIRSLAGKAEQEGLLNDQLASFINNLKTFLQIAGENLPIWARGGWGADSNQLYSAANAKLVDATLDRFIYKANNTIVLENRAQEAVTNWFV</sequence>
<dbReference type="AlphaFoldDB" id="K2JLM3"/>
<comment type="caution">
    <text evidence="1">The sequence shown here is derived from an EMBL/GenBank/DDBJ whole genome shotgun (WGS) entry which is preliminary data.</text>
</comment>
<dbReference type="OrthoDB" id="7107762at2"/>
<evidence type="ECO:0000313" key="1">
    <source>
        <dbReference type="EMBL" id="EKE84396.1"/>
    </source>
</evidence>
<dbReference type="PATRIC" id="fig|740709.3.peg.1013"/>
<accession>K2JLM3</accession>
<dbReference type="Proteomes" id="UP000014115">
    <property type="component" value="Unassembled WGS sequence"/>
</dbReference>
<protein>
    <submittedName>
        <fullName evidence="1">Uncharacterized protein</fullName>
    </submittedName>
</protein>
<organism evidence="1 2">
    <name type="scientific">Idiomarina xiamenensis 10-D-4</name>
    <dbReference type="NCBI Taxonomy" id="740709"/>
    <lineage>
        <taxon>Bacteria</taxon>
        <taxon>Pseudomonadati</taxon>
        <taxon>Pseudomonadota</taxon>
        <taxon>Gammaproteobacteria</taxon>
        <taxon>Alteromonadales</taxon>
        <taxon>Idiomarinaceae</taxon>
        <taxon>Idiomarina</taxon>
    </lineage>
</organism>
<keyword evidence="2" id="KW-1185">Reference proteome</keyword>